<proteinExistence type="predicted"/>
<keyword evidence="2" id="KW-1185">Reference proteome</keyword>
<accession>A0ABU6NTE2</accession>
<organism evidence="1 2">
    <name type="scientific">Metabacillus fastidiosus</name>
    <dbReference type="NCBI Taxonomy" id="1458"/>
    <lineage>
        <taxon>Bacteria</taxon>
        <taxon>Bacillati</taxon>
        <taxon>Bacillota</taxon>
        <taxon>Bacilli</taxon>
        <taxon>Bacillales</taxon>
        <taxon>Bacillaceae</taxon>
        <taxon>Metabacillus</taxon>
    </lineage>
</organism>
<reference evidence="1 2" key="1">
    <citation type="submission" date="2023-03" db="EMBL/GenBank/DDBJ databases">
        <title>Bacillus Genome Sequencing.</title>
        <authorList>
            <person name="Dunlap C."/>
        </authorList>
    </citation>
    <scope>NUCLEOTIDE SEQUENCE [LARGE SCALE GENOMIC DNA]</scope>
    <source>
        <strain evidence="1 2">NRS-1717</strain>
    </source>
</reference>
<dbReference type="Proteomes" id="UP001342826">
    <property type="component" value="Unassembled WGS sequence"/>
</dbReference>
<dbReference type="EMBL" id="JARTFS010000002">
    <property type="protein sequence ID" value="MED4400276.1"/>
    <property type="molecule type" value="Genomic_DNA"/>
</dbReference>
<protein>
    <submittedName>
        <fullName evidence="1">Uncharacterized protein</fullName>
    </submittedName>
</protein>
<name>A0ABU6NTE2_9BACI</name>
<evidence type="ECO:0000313" key="2">
    <source>
        <dbReference type="Proteomes" id="UP001342826"/>
    </source>
</evidence>
<evidence type="ECO:0000313" key="1">
    <source>
        <dbReference type="EMBL" id="MED4400276.1"/>
    </source>
</evidence>
<dbReference type="RefSeq" id="WP_328014848.1">
    <property type="nucleotide sequence ID" value="NZ_JARTFS010000002.1"/>
</dbReference>
<gene>
    <name evidence="1" type="ORF">P9271_02745</name>
</gene>
<sequence>MDLGQEEKGNIIEALERVLMAKILLTRRGVYPVANEYYYTFEPYSNGLFYSILSMINLGTGWKTEIVEEENSSDIIKAIITIPELKEIFELCSRFTPKQEAYFDNLLEKNLGTFFSDYDMSEIHLMACTNGTVRIQSEYLYEGLYSFLEQMLDLQDELQLFVEEIRNMKAEDGVA</sequence>
<comment type="caution">
    <text evidence="1">The sequence shown here is derived from an EMBL/GenBank/DDBJ whole genome shotgun (WGS) entry which is preliminary data.</text>
</comment>